<dbReference type="Gene3D" id="1.10.8.100">
    <property type="entry name" value="Ribosomal RNA adenine dimethylase-like, domain 2"/>
    <property type="match status" value="1"/>
</dbReference>
<dbReference type="GO" id="GO:0008168">
    <property type="term" value="F:methyltransferase activity"/>
    <property type="evidence" value="ECO:0007669"/>
    <property type="project" value="UniProtKB-KW"/>
</dbReference>
<keyword evidence="9" id="KW-1185">Reference proteome</keyword>
<dbReference type="InterPro" id="IPR029063">
    <property type="entry name" value="SAM-dependent_MTases_sf"/>
</dbReference>
<dbReference type="PANTHER" id="PTHR11727">
    <property type="entry name" value="DIMETHYLADENOSINE TRANSFERASE"/>
    <property type="match status" value="1"/>
</dbReference>
<keyword evidence="4 7" id="KW-0949">S-adenosyl-L-methionine</keyword>
<evidence type="ECO:0000256" key="4">
    <source>
        <dbReference type="ARBA" id="ARBA00022691"/>
    </source>
</evidence>
<dbReference type="Pfam" id="PF00398">
    <property type="entry name" value="RrnaAD"/>
    <property type="match status" value="1"/>
</dbReference>
<dbReference type="GO" id="GO:0034245">
    <property type="term" value="C:mitochondrial DNA-directed RNA polymerase complex"/>
    <property type="evidence" value="ECO:0007669"/>
    <property type="project" value="TreeGrafter"/>
</dbReference>
<dbReference type="AlphaFoldDB" id="A0A9P4GDM9"/>
<dbReference type="Gene3D" id="3.40.50.150">
    <property type="entry name" value="Vaccinia Virus protein VP39"/>
    <property type="match status" value="1"/>
</dbReference>
<dbReference type="SUPFAM" id="SSF53335">
    <property type="entry name" value="S-adenosyl-L-methionine-dependent methyltransferases"/>
    <property type="match status" value="1"/>
</dbReference>
<dbReference type="GO" id="GO:0034246">
    <property type="term" value="F:mitochondrial transcription factor activity"/>
    <property type="evidence" value="ECO:0007669"/>
    <property type="project" value="TreeGrafter"/>
</dbReference>
<dbReference type="GeneID" id="63854401"/>
<proteinExistence type="inferred from homology"/>
<dbReference type="InterPro" id="IPR001737">
    <property type="entry name" value="KsgA/Erm"/>
</dbReference>
<evidence type="ECO:0000256" key="7">
    <source>
        <dbReference type="RuleBase" id="RU362106"/>
    </source>
</evidence>
<evidence type="ECO:0000256" key="6">
    <source>
        <dbReference type="ARBA" id="ARBA00024915"/>
    </source>
</evidence>
<protein>
    <recommendedName>
        <fullName evidence="7">rRNA adenine N(6)-methyltransferase</fullName>
        <ecNumber evidence="7">2.1.1.-</ecNumber>
    </recommendedName>
</protein>
<evidence type="ECO:0000256" key="1">
    <source>
        <dbReference type="ARBA" id="ARBA00004173"/>
    </source>
</evidence>
<dbReference type="Proteomes" id="UP000800039">
    <property type="component" value="Unassembled WGS sequence"/>
</dbReference>
<keyword evidence="7" id="KW-0698">rRNA processing</keyword>
<evidence type="ECO:0000313" key="8">
    <source>
        <dbReference type="EMBL" id="KAF1844003.1"/>
    </source>
</evidence>
<dbReference type="OrthoDB" id="16079at2759"/>
<dbReference type="GO" id="GO:0006391">
    <property type="term" value="P:transcription initiation at mitochondrial promoter"/>
    <property type="evidence" value="ECO:0007669"/>
    <property type="project" value="TreeGrafter"/>
</dbReference>
<keyword evidence="3 7" id="KW-0808">Transferase</keyword>
<evidence type="ECO:0000256" key="3">
    <source>
        <dbReference type="ARBA" id="ARBA00022679"/>
    </source>
</evidence>
<keyword evidence="5" id="KW-0694">RNA-binding</keyword>
<dbReference type="PANTHER" id="PTHR11727:SF17">
    <property type="entry name" value="DIMETHYLADENOSINE TRANSFERASE 1, MITOCHONDRIAL"/>
    <property type="match status" value="1"/>
</dbReference>
<keyword evidence="2 7" id="KW-0489">Methyltransferase</keyword>
<dbReference type="GO" id="GO:0003723">
    <property type="term" value="F:RNA binding"/>
    <property type="evidence" value="ECO:0007669"/>
    <property type="project" value="UniProtKB-KW"/>
</dbReference>
<dbReference type="EMBL" id="ML976617">
    <property type="protein sequence ID" value="KAF1844003.1"/>
    <property type="molecule type" value="Genomic_DNA"/>
</dbReference>
<comment type="caution">
    <text evidence="8">The sequence shown here is derived from an EMBL/GenBank/DDBJ whole genome shotgun (WGS) entry which is preliminary data.</text>
</comment>
<dbReference type="InterPro" id="IPR023165">
    <property type="entry name" value="rRNA_Ade_diMease-like_C"/>
</dbReference>
<evidence type="ECO:0000256" key="2">
    <source>
        <dbReference type="ARBA" id="ARBA00022603"/>
    </source>
</evidence>
<sequence length="662" mass="75791">MFRIRSSISRITCRPSASIRRPSQTRFATNKHAGSTGRKKGQKVHWSDEKLQTSEKFPLSLALNEVIHPSLEPKIKRRPSTSSLSLSSSGHVRTQIVSPDLCDDVLKYIGHTLEKHKGCDILDINPGAGLWSRKLHDFLQPRSHVLLEPRHDRFQSFLDPLLTAPDSKYSLIVKDPCELDTYRTMVADGVFPHQTRRDAKDPKAQEHNNTLLVTGSLVWDPRLPGLGFDSMAKQLFHHFTSAASSHDLFHAFGLVRTLLWVQRDDFSGMIAESVSGMQKANRILEMTHDINVVVNPERTHRKLGRGSTAREPQYEIESTIRALEAGRKKGMDPPPHRRELMYDFAVDLKETFESTGVIRSGVIQEYLHRQQLAGKSTAGLLQESFVEHYDREKFIRDEYPEVNLEQVMAAPGTKAVPKPKLTDHPAKDEISKFSKKRSNIWNVLKIKGDVEAIADIGEALYYLECKILEMGDGPEKDSLMKKLEDLDQTWQRGVDNIALNYASTPLAETDDRLAMRALPYPRLQWDYRPFEPLIMSPLEVWPQNRLSLISAEPIPKAAFQDLDWFEWVQDFVYGLYRQPAMSISHALDKMQHGLSDIVKDCPTLRDPEKGGRLLMHHLRVRMLTIEMIEELVRVYRDWPFKAPASNHNKYFRYGIVRQGPVE</sequence>
<organism evidence="8 9">
    <name type="scientific">Cucurbitaria berberidis CBS 394.84</name>
    <dbReference type="NCBI Taxonomy" id="1168544"/>
    <lineage>
        <taxon>Eukaryota</taxon>
        <taxon>Fungi</taxon>
        <taxon>Dikarya</taxon>
        <taxon>Ascomycota</taxon>
        <taxon>Pezizomycotina</taxon>
        <taxon>Dothideomycetes</taxon>
        <taxon>Pleosporomycetidae</taxon>
        <taxon>Pleosporales</taxon>
        <taxon>Pleosporineae</taxon>
        <taxon>Cucurbitariaceae</taxon>
        <taxon>Cucurbitaria</taxon>
    </lineage>
</organism>
<evidence type="ECO:0000256" key="5">
    <source>
        <dbReference type="ARBA" id="ARBA00022884"/>
    </source>
</evidence>
<dbReference type="GO" id="GO:0006364">
    <property type="term" value="P:rRNA processing"/>
    <property type="evidence" value="ECO:0007669"/>
    <property type="project" value="UniProtKB-KW"/>
</dbReference>
<accession>A0A9P4GDM9</accession>
<dbReference type="EC" id="2.1.1.-" evidence="7"/>
<comment type="similarity">
    <text evidence="7">Belongs to the class I-like SAM-binding methyltransferase superfamily. rRNA adenine N(6)-methyltransferase family.</text>
</comment>
<comment type="subcellular location">
    <subcellularLocation>
        <location evidence="1">Mitochondrion</location>
    </subcellularLocation>
</comment>
<dbReference type="GO" id="GO:0032259">
    <property type="term" value="P:methylation"/>
    <property type="evidence" value="ECO:0007669"/>
    <property type="project" value="UniProtKB-KW"/>
</dbReference>
<dbReference type="RefSeq" id="XP_040786566.1">
    <property type="nucleotide sequence ID" value="XM_040937151.1"/>
</dbReference>
<gene>
    <name evidence="8" type="ORF">K460DRAFT_408317</name>
</gene>
<reference evidence="8" key="1">
    <citation type="submission" date="2020-01" db="EMBL/GenBank/DDBJ databases">
        <authorList>
            <consortium name="DOE Joint Genome Institute"/>
            <person name="Haridas S."/>
            <person name="Albert R."/>
            <person name="Binder M."/>
            <person name="Bloem J."/>
            <person name="Labutti K."/>
            <person name="Salamov A."/>
            <person name="Andreopoulos B."/>
            <person name="Baker S.E."/>
            <person name="Barry K."/>
            <person name="Bills G."/>
            <person name="Bluhm B.H."/>
            <person name="Cannon C."/>
            <person name="Castanera R."/>
            <person name="Culley D.E."/>
            <person name="Daum C."/>
            <person name="Ezra D."/>
            <person name="Gonzalez J.B."/>
            <person name="Henrissat B."/>
            <person name="Kuo A."/>
            <person name="Liang C."/>
            <person name="Lipzen A."/>
            <person name="Lutzoni F."/>
            <person name="Magnuson J."/>
            <person name="Mondo S."/>
            <person name="Nolan M."/>
            <person name="Ohm R."/>
            <person name="Pangilinan J."/>
            <person name="Park H.-J."/>
            <person name="Ramirez L."/>
            <person name="Alfaro M."/>
            <person name="Sun H."/>
            <person name="Tritt A."/>
            <person name="Yoshinaga Y."/>
            <person name="Zwiers L.-H."/>
            <person name="Turgeon B.G."/>
            <person name="Goodwin S.B."/>
            <person name="Spatafora J.W."/>
            <person name="Crous P.W."/>
            <person name="Grigoriev I.V."/>
        </authorList>
    </citation>
    <scope>NUCLEOTIDE SEQUENCE</scope>
    <source>
        <strain evidence="8">CBS 394.84</strain>
    </source>
</reference>
<comment type="function">
    <text evidence="6">Mitochondrial transcription factor that confers selective promoter recognition on the core subunit of the yeast mitochondrial RNA polymerase. Interacts with DNA in a non-specific manner.</text>
</comment>
<dbReference type="GO" id="GO:0005759">
    <property type="term" value="C:mitochondrial matrix"/>
    <property type="evidence" value="ECO:0007669"/>
    <property type="project" value="TreeGrafter"/>
</dbReference>
<evidence type="ECO:0000313" key="9">
    <source>
        <dbReference type="Proteomes" id="UP000800039"/>
    </source>
</evidence>
<name>A0A9P4GDM9_9PLEO</name>